<organism evidence="3">
    <name type="scientific">Schistosoma curassoni</name>
    <dbReference type="NCBI Taxonomy" id="6186"/>
    <lineage>
        <taxon>Eukaryota</taxon>
        <taxon>Metazoa</taxon>
        <taxon>Spiralia</taxon>
        <taxon>Lophotrochozoa</taxon>
        <taxon>Platyhelminthes</taxon>
        <taxon>Trematoda</taxon>
        <taxon>Digenea</taxon>
        <taxon>Strigeidida</taxon>
        <taxon>Schistosomatoidea</taxon>
        <taxon>Schistosomatidae</taxon>
        <taxon>Schistosoma</taxon>
    </lineage>
</organism>
<dbReference type="EMBL" id="UZAK01004175">
    <property type="protein sequence ID" value="VDO83161.1"/>
    <property type="molecule type" value="Genomic_DNA"/>
</dbReference>
<proteinExistence type="predicted"/>
<reference evidence="3" key="1">
    <citation type="submission" date="2016-06" db="UniProtKB">
        <authorList>
            <consortium name="WormBaseParasite"/>
        </authorList>
    </citation>
    <scope>IDENTIFICATION</scope>
</reference>
<protein>
    <submittedName>
        <fullName evidence="1 3">Uncharacterized protein</fullName>
    </submittedName>
</protein>
<evidence type="ECO:0000313" key="1">
    <source>
        <dbReference type="EMBL" id="VDO83161.1"/>
    </source>
</evidence>
<evidence type="ECO:0000313" key="3">
    <source>
        <dbReference type="WBParaSite" id="SCUD_0000360901-mRNA-1"/>
    </source>
</evidence>
<accession>A0A183JLM8</accession>
<gene>
    <name evidence="1" type="ORF">SCUD_LOCUS3609</name>
</gene>
<dbReference type="Proteomes" id="UP000279833">
    <property type="component" value="Unassembled WGS sequence"/>
</dbReference>
<sequence>MLSKRNGSRLTLGALGAEDIENSKSDIIILVQNIAFPDEKRILSSSSLMLGDKASRQQESQETMNEMVRRKKLIRQSSIRNLNPSMLEGEIRVGGRLQLACLPFETRYPIILPNNHCYRYDYNASSFD</sequence>
<keyword evidence="2" id="KW-1185">Reference proteome</keyword>
<dbReference type="AlphaFoldDB" id="A0A183JLM8"/>
<name>A0A183JLM8_9TREM</name>
<evidence type="ECO:0000313" key="2">
    <source>
        <dbReference type="Proteomes" id="UP000279833"/>
    </source>
</evidence>
<reference evidence="1 2" key="2">
    <citation type="submission" date="2018-11" db="EMBL/GenBank/DDBJ databases">
        <authorList>
            <consortium name="Pathogen Informatics"/>
        </authorList>
    </citation>
    <scope>NUCLEOTIDE SEQUENCE [LARGE SCALE GENOMIC DNA]</scope>
    <source>
        <strain evidence="1">Dakar</strain>
        <strain evidence="2">Dakar, Senegal</strain>
    </source>
</reference>
<dbReference type="WBParaSite" id="SCUD_0000360901-mRNA-1">
    <property type="protein sequence ID" value="SCUD_0000360901-mRNA-1"/>
    <property type="gene ID" value="SCUD_0000360901"/>
</dbReference>